<keyword evidence="2" id="KW-1185">Reference proteome</keyword>
<organism evidence="1 2">
    <name type="scientific">Propionibacterium cyclohexanicum</name>
    <dbReference type="NCBI Taxonomy" id="64702"/>
    <lineage>
        <taxon>Bacteria</taxon>
        <taxon>Bacillati</taxon>
        <taxon>Actinomycetota</taxon>
        <taxon>Actinomycetes</taxon>
        <taxon>Propionibacteriales</taxon>
        <taxon>Propionibacteriaceae</taxon>
        <taxon>Propionibacterium</taxon>
    </lineage>
</organism>
<protein>
    <submittedName>
        <fullName evidence="1">Transcriptional regulator</fullName>
    </submittedName>
</protein>
<dbReference type="PIRSF" id="PIRSF010372">
    <property type="entry name" value="PaiB"/>
    <property type="match status" value="1"/>
</dbReference>
<gene>
    <name evidence="1" type="ORF">SAMN05443377_10283</name>
</gene>
<proteinExistence type="predicted"/>
<dbReference type="InterPro" id="IPR012349">
    <property type="entry name" value="Split_barrel_FMN-bd"/>
</dbReference>
<dbReference type="RefSeq" id="WP_091967018.1">
    <property type="nucleotide sequence ID" value="NZ_FOGZ01000002.1"/>
</dbReference>
<reference evidence="1 2" key="1">
    <citation type="submission" date="2016-10" db="EMBL/GenBank/DDBJ databases">
        <authorList>
            <person name="de Groot N.N."/>
        </authorList>
    </citation>
    <scope>NUCLEOTIDE SEQUENCE [LARGE SCALE GENOMIC DNA]</scope>
    <source>
        <strain evidence="1 2">DSM 16859</strain>
    </source>
</reference>
<evidence type="ECO:0000313" key="1">
    <source>
        <dbReference type="EMBL" id="SER54447.1"/>
    </source>
</evidence>
<dbReference type="PANTHER" id="PTHR35802:SF1">
    <property type="entry name" value="PROTEASE SYNTHASE AND SPORULATION PROTEIN PAI 2"/>
    <property type="match status" value="1"/>
</dbReference>
<dbReference type="SUPFAM" id="SSF50475">
    <property type="entry name" value="FMN-binding split barrel"/>
    <property type="match status" value="1"/>
</dbReference>
<sequence>MYVPEHFGYPPEELDALLARVRIADLVTVGPQGPEATVLPFVFRPDEGEHGVLRAHLSRVNDQWRHAGPALVVVHGPDGYVDPSDVPSPHAVPTWNYITVHVRGRLVAHDDPRWVRRAMVELVAAQASDFDFDTLSPRMLDGLVRSAVGVEVIVESIVGKAKMSQNRSSTDIAGIADSWSRRVEDPQQVFAGRCPAEGIGYLRNESLAHAIARERATEEIRERK</sequence>
<dbReference type="InterPro" id="IPR007396">
    <property type="entry name" value="TR_PAI2-type"/>
</dbReference>
<dbReference type="PANTHER" id="PTHR35802">
    <property type="entry name" value="PROTEASE SYNTHASE AND SPORULATION PROTEIN PAI 2"/>
    <property type="match status" value="1"/>
</dbReference>
<dbReference type="EMBL" id="FOGZ01000002">
    <property type="protein sequence ID" value="SER54447.1"/>
    <property type="molecule type" value="Genomic_DNA"/>
</dbReference>
<dbReference type="STRING" id="64702.SAMN05443377_10283"/>
<name>A0A1H9Q1V9_9ACTN</name>
<dbReference type="Proteomes" id="UP000198815">
    <property type="component" value="Unassembled WGS sequence"/>
</dbReference>
<dbReference type="Pfam" id="PF04299">
    <property type="entry name" value="FMN_bind_2"/>
    <property type="match status" value="1"/>
</dbReference>
<dbReference type="AlphaFoldDB" id="A0A1H9Q1V9"/>
<dbReference type="Gene3D" id="2.30.110.10">
    <property type="entry name" value="Electron Transport, Fmn-binding Protein, Chain A"/>
    <property type="match status" value="1"/>
</dbReference>
<dbReference type="OrthoDB" id="9794948at2"/>
<evidence type="ECO:0000313" key="2">
    <source>
        <dbReference type="Proteomes" id="UP000198815"/>
    </source>
</evidence>
<accession>A0A1H9Q1V9</accession>